<dbReference type="AlphaFoldDB" id="A0A6P6I2P5"/>
<reference evidence="12" key="1">
    <citation type="submission" date="2025-08" db="UniProtKB">
        <authorList>
            <consortium name="RefSeq"/>
        </authorList>
    </citation>
    <scope>IDENTIFICATION</scope>
    <source>
        <tissue evidence="12">Blood</tissue>
    </source>
</reference>
<keyword evidence="8" id="KW-0206">Cytoskeleton</keyword>
<dbReference type="KEGG" id="pcoo:112863412"/>
<evidence type="ECO:0000256" key="5">
    <source>
        <dbReference type="ARBA" id="ARBA00022737"/>
    </source>
</evidence>
<feature type="region of interest" description="Disordered" evidence="9">
    <location>
        <begin position="208"/>
        <end position="232"/>
    </location>
</feature>
<organism evidence="11 12">
    <name type="scientific">Puma concolor</name>
    <name type="common">Mountain lion</name>
    <name type="synonym">Felis concolor</name>
    <dbReference type="NCBI Taxonomy" id="9696"/>
    <lineage>
        <taxon>Eukaryota</taxon>
        <taxon>Metazoa</taxon>
        <taxon>Chordata</taxon>
        <taxon>Craniata</taxon>
        <taxon>Vertebrata</taxon>
        <taxon>Euteleostomi</taxon>
        <taxon>Mammalia</taxon>
        <taxon>Eutheria</taxon>
        <taxon>Laurasiatheria</taxon>
        <taxon>Carnivora</taxon>
        <taxon>Feliformia</taxon>
        <taxon>Felidae</taxon>
        <taxon>Felinae</taxon>
        <taxon>Puma</taxon>
    </lineage>
</organism>
<evidence type="ECO:0000313" key="12">
    <source>
        <dbReference type="RefSeq" id="XP_025782306.1"/>
    </source>
</evidence>
<comment type="subcellular location">
    <subcellularLocation>
        <location evidence="2">Cell junction</location>
        <location evidence="2">Focal adhesion</location>
    </subcellularLocation>
    <subcellularLocation>
        <location evidence="1">Cytoplasm</location>
        <location evidence="1">Cytoskeleton</location>
    </subcellularLocation>
</comment>
<evidence type="ECO:0000256" key="7">
    <source>
        <dbReference type="ARBA" id="ARBA00023203"/>
    </source>
</evidence>
<dbReference type="CDD" id="cd21305">
    <property type="entry name" value="CH_PARVG_rpt1"/>
    <property type="match status" value="1"/>
</dbReference>
<evidence type="ECO:0000256" key="9">
    <source>
        <dbReference type="SAM" id="MobiDB-lite"/>
    </source>
</evidence>
<keyword evidence="6" id="KW-0130">Cell adhesion</keyword>
<evidence type="ECO:0000256" key="8">
    <source>
        <dbReference type="ARBA" id="ARBA00023212"/>
    </source>
</evidence>
<keyword evidence="5" id="KW-0677">Repeat</keyword>
<comment type="similarity">
    <text evidence="3">Belongs to the parvin family.</text>
</comment>
<keyword evidence="4" id="KW-0963">Cytoplasm</keyword>
<feature type="domain" description="Calponin-homology (CH)" evidence="10">
    <location>
        <begin position="44"/>
        <end position="151"/>
    </location>
</feature>
<dbReference type="GO" id="GO:0003779">
    <property type="term" value="F:actin binding"/>
    <property type="evidence" value="ECO:0007669"/>
    <property type="project" value="UniProtKB-KW"/>
</dbReference>
<dbReference type="Pfam" id="PF00307">
    <property type="entry name" value="CH"/>
    <property type="match status" value="2"/>
</dbReference>
<evidence type="ECO:0000256" key="4">
    <source>
        <dbReference type="ARBA" id="ARBA00022490"/>
    </source>
</evidence>
<dbReference type="GO" id="GO:0005925">
    <property type="term" value="C:focal adhesion"/>
    <property type="evidence" value="ECO:0007669"/>
    <property type="project" value="UniProtKB-SubCell"/>
</dbReference>
<evidence type="ECO:0000256" key="2">
    <source>
        <dbReference type="ARBA" id="ARBA00004246"/>
    </source>
</evidence>
<evidence type="ECO:0000313" key="11">
    <source>
        <dbReference type="Proteomes" id="UP000515131"/>
    </source>
</evidence>
<dbReference type="GO" id="GO:0030031">
    <property type="term" value="P:cell projection assembly"/>
    <property type="evidence" value="ECO:0007669"/>
    <property type="project" value="TreeGrafter"/>
</dbReference>
<feature type="compositionally biased region" description="Basic and acidic residues" evidence="9">
    <location>
        <begin position="26"/>
        <end position="39"/>
    </location>
</feature>
<proteinExistence type="inferred from homology"/>
<dbReference type="PANTHER" id="PTHR12114:SF1">
    <property type="entry name" value="GAMMA-PARVIN"/>
    <property type="match status" value="1"/>
</dbReference>
<evidence type="ECO:0000256" key="6">
    <source>
        <dbReference type="ARBA" id="ARBA00022889"/>
    </source>
</evidence>
<dbReference type="InterPro" id="IPR036872">
    <property type="entry name" value="CH_dom_sf"/>
</dbReference>
<dbReference type="SUPFAM" id="SSF47576">
    <property type="entry name" value="Calponin-homology domain, CH-domain"/>
    <property type="match status" value="2"/>
</dbReference>
<dbReference type="Proteomes" id="UP000515131">
    <property type="component" value="Unplaced"/>
</dbReference>
<evidence type="ECO:0000259" key="10">
    <source>
        <dbReference type="PROSITE" id="PS50021"/>
    </source>
</evidence>
<accession>A0A6P6I2P5</accession>
<sequence>MEPESLHNMLQLPKAVGRPAEEELPQGEKKKYLPPTSRRDPKFGELQKVLMEWINAKLLPEHIVVRSLEEDIFDGLILHHLFQMLTGLRLDVEEMALTVPNQRRKLEAVLEAVNRSLRAEDQSLKWSVDAIFNKDLLATLHLLVALAKRFQPDLPLPTNVQVEVITMEDCRGAWAGAVGGDIESPCLYASSSPKPIFSKRHDFIEEERDKTGGSITARRPRAGDQPVGFPAPLRAEGVSQVHSILRENRGPPQNADADRARPGSCPTRGLGLHNVTLALELLKDEGLLSYPINPEDIVNKDTKSTLRVLYSLFRKHKLKENADSTPRGSPN</sequence>
<dbReference type="InterPro" id="IPR001715">
    <property type="entry name" value="CH_dom"/>
</dbReference>
<keyword evidence="7" id="KW-0009">Actin-binding</keyword>
<dbReference type="RefSeq" id="XP_025782306.1">
    <property type="nucleotide sequence ID" value="XM_025926521.1"/>
</dbReference>
<dbReference type="GO" id="GO:0071963">
    <property type="term" value="P:establishment or maintenance of cell polarity regulating cell shape"/>
    <property type="evidence" value="ECO:0007669"/>
    <property type="project" value="TreeGrafter"/>
</dbReference>
<dbReference type="Gene3D" id="1.10.418.10">
    <property type="entry name" value="Calponin-like domain"/>
    <property type="match status" value="2"/>
</dbReference>
<dbReference type="GO" id="GO:0030036">
    <property type="term" value="P:actin cytoskeleton organization"/>
    <property type="evidence" value="ECO:0007669"/>
    <property type="project" value="InterPro"/>
</dbReference>
<dbReference type="GO" id="GO:0015629">
    <property type="term" value="C:actin cytoskeleton"/>
    <property type="evidence" value="ECO:0007669"/>
    <property type="project" value="TreeGrafter"/>
</dbReference>
<gene>
    <name evidence="12" type="primary">PARVG</name>
</gene>
<dbReference type="GO" id="GO:0034446">
    <property type="term" value="P:substrate adhesion-dependent cell spreading"/>
    <property type="evidence" value="ECO:0007669"/>
    <property type="project" value="TreeGrafter"/>
</dbReference>
<feature type="region of interest" description="Disordered" evidence="9">
    <location>
        <begin position="1"/>
        <end position="39"/>
    </location>
</feature>
<dbReference type="PROSITE" id="PS50021">
    <property type="entry name" value="CH"/>
    <property type="match status" value="1"/>
</dbReference>
<dbReference type="InterPro" id="IPR028433">
    <property type="entry name" value="Parvin"/>
</dbReference>
<dbReference type="GO" id="GO:0005737">
    <property type="term" value="C:cytoplasm"/>
    <property type="evidence" value="ECO:0007669"/>
    <property type="project" value="TreeGrafter"/>
</dbReference>
<dbReference type="CTD" id="64098"/>
<keyword evidence="11" id="KW-1185">Reference proteome</keyword>
<feature type="region of interest" description="Disordered" evidence="9">
    <location>
        <begin position="247"/>
        <end position="267"/>
    </location>
</feature>
<name>A0A6P6I2P5_PUMCO</name>
<evidence type="ECO:0000256" key="3">
    <source>
        <dbReference type="ARBA" id="ARBA00005666"/>
    </source>
</evidence>
<dbReference type="GeneID" id="112863412"/>
<dbReference type="PANTHER" id="PTHR12114">
    <property type="entry name" value="PARVIN"/>
    <property type="match status" value="1"/>
</dbReference>
<protein>
    <submittedName>
        <fullName evidence="12">Gamma-parvin</fullName>
    </submittedName>
</protein>
<dbReference type="FunFam" id="1.10.418.10:FF:000011">
    <property type="entry name" value="Parvin, beta"/>
    <property type="match status" value="1"/>
</dbReference>
<evidence type="ECO:0000256" key="1">
    <source>
        <dbReference type="ARBA" id="ARBA00004245"/>
    </source>
</evidence>
<dbReference type="PIRSF" id="PIRSF039131">
    <property type="entry name" value="Parvin"/>
    <property type="match status" value="1"/>
</dbReference>